<dbReference type="AlphaFoldDB" id="A0A1I4Z7Q7"/>
<dbReference type="Proteomes" id="UP000199153">
    <property type="component" value="Unassembled WGS sequence"/>
</dbReference>
<feature type="transmembrane region" description="Helical" evidence="1">
    <location>
        <begin position="127"/>
        <end position="144"/>
    </location>
</feature>
<feature type="transmembrane region" description="Helical" evidence="1">
    <location>
        <begin position="65"/>
        <end position="83"/>
    </location>
</feature>
<proteinExistence type="predicted"/>
<keyword evidence="1" id="KW-1133">Transmembrane helix</keyword>
<evidence type="ECO:0000313" key="2">
    <source>
        <dbReference type="EMBL" id="SFN45999.1"/>
    </source>
</evidence>
<protein>
    <submittedName>
        <fullName evidence="2">Uncharacterized membrane protein YkgB</fullName>
    </submittedName>
</protein>
<keyword evidence="1" id="KW-0812">Transmembrane</keyword>
<feature type="transmembrane region" description="Helical" evidence="1">
    <location>
        <begin position="90"/>
        <end position="107"/>
    </location>
</feature>
<keyword evidence="3" id="KW-1185">Reference proteome</keyword>
<dbReference type="RefSeq" id="WP_093407015.1">
    <property type="nucleotide sequence ID" value="NZ_FOVL01000005.1"/>
</dbReference>
<dbReference type="STRING" id="287099.SAMN05660413_01147"/>
<accession>A0A1I4Z7Q7</accession>
<keyword evidence="1" id="KW-0472">Membrane</keyword>
<evidence type="ECO:0000256" key="1">
    <source>
        <dbReference type="SAM" id="Phobius"/>
    </source>
</evidence>
<evidence type="ECO:0000313" key="3">
    <source>
        <dbReference type="Proteomes" id="UP000199153"/>
    </source>
</evidence>
<gene>
    <name evidence="2" type="ORF">SAMN05660413_01147</name>
</gene>
<dbReference type="EMBL" id="FOVL01000005">
    <property type="protein sequence ID" value="SFN45999.1"/>
    <property type="molecule type" value="Genomic_DNA"/>
</dbReference>
<name>A0A1I4Z7Q7_9FLAO</name>
<organism evidence="2 3">
    <name type="scientific">Salegentibacter flavus</name>
    <dbReference type="NCBI Taxonomy" id="287099"/>
    <lineage>
        <taxon>Bacteria</taxon>
        <taxon>Pseudomonadati</taxon>
        <taxon>Bacteroidota</taxon>
        <taxon>Flavobacteriia</taxon>
        <taxon>Flavobacteriales</taxon>
        <taxon>Flavobacteriaceae</taxon>
        <taxon>Salegentibacter</taxon>
    </lineage>
</organism>
<sequence>MEVDKTQKLGKIDYKVTRWMYKYGKPLLRISIAVVFIWFGALKVVFDSPAQELIAATVFWFDPEIFIPILGIWEVLIGLLMLFRKTLRIAVVLLFLQIPGTFLPLVILPELSFEEFPFVLTTEGQYIIKNLVIIAAAIVAGGSVREREFVEQDLKSVDAEEE</sequence>
<feature type="transmembrane region" description="Helical" evidence="1">
    <location>
        <begin position="27"/>
        <end position="45"/>
    </location>
</feature>
<dbReference type="OrthoDB" id="265224at2"/>
<reference evidence="2 3" key="1">
    <citation type="submission" date="2016-10" db="EMBL/GenBank/DDBJ databases">
        <authorList>
            <person name="de Groot N.N."/>
        </authorList>
    </citation>
    <scope>NUCLEOTIDE SEQUENCE [LARGE SCALE GENOMIC DNA]</scope>
    <source>
        <strain evidence="2 3">DSM 17794</strain>
    </source>
</reference>